<evidence type="ECO:0000313" key="1">
    <source>
        <dbReference type="EMBL" id="KAK8946199.1"/>
    </source>
</evidence>
<accession>A0ABR2LPB5</accession>
<protein>
    <submittedName>
        <fullName evidence="1">Uncharacterized protein</fullName>
    </submittedName>
</protein>
<organism evidence="1 2">
    <name type="scientific">Platanthera guangdongensis</name>
    <dbReference type="NCBI Taxonomy" id="2320717"/>
    <lineage>
        <taxon>Eukaryota</taxon>
        <taxon>Viridiplantae</taxon>
        <taxon>Streptophyta</taxon>
        <taxon>Embryophyta</taxon>
        <taxon>Tracheophyta</taxon>
        <taxon>Spermatophyta</taxon>
        <taxon>Magnoliopsida</taxon>
        <taxon>Liliopsida</taxon>
        <taxon>Asparagales</taxon>
        <taxon>Orchidaceae</taxon>
        <taxon>Orchidoideae</taxon>
        <taxon>Orchideae</taxon>
        <taxon>Orchidinae</taxon>
        <taxon>Platanthera</taxon>
    </lineage>
</organism>
<proteinExistence type="predicted"/>
<dbReference type="EMBL" id="JBBWWR010000017">
    <property type="protein sequence ID" value="KAK8946199.1"/>
    <property type="molecule type" value="Genomic_DNA"/>
</dbReference>
<keyword evidence="2" id="KW-1185">Reference proteome</keyword>
<dbReference type="PANTHER" id="PTHR18034:SF4">
    <property type="entry name" value="NUCLEOLAR MIF4G DOMAIN-CONTAINING PROTEIN 1"/>
    <property type="match status" value="1"/>
</dbReference>
<sequence length="144" mass="16351">MNFQEIGARQISKYCLWDHWKEIDSMESERSSKLASFVAEMLRTSSISLSALKSANLMDPSQLTPSRIMHFQSLFETLFEKNDEAALWNMFTRVAASPELESLRSSLIFFVKQYVVIENSGNPLMAQKFGIAKKALHNVAGILK</sequence>
<reference evidence="1 2" key="1">
    <citation type="journal article" date="2022" name="Nat. Plants">
        <title>Genomes of leafy and leafless Platanthera orchids illuminate the evolution of mycoheterotrophy.</title>
        <authorList>
            <person name="Li M.H."/>
            <person name="Liu K.W."/>
            <person name="Li Z."/>
            <person name="Lu H.C."/>
            <person name="Ye Q.L."/>
            <person name="Zhang D."/>
            <person name="Wang J.Y."/>
            <person name="Li Y.F."/>
            <person name="Zhong Z.M."/>
            <person name="Liu X."/>
            <person name="Yu X."/>
            <person name="Liu D.K."/>
            <person name="Tu X.D."/>
            <person name="Liu B."/>
            <person name="Hao Y."/>
            <person name="Liao X.Y."/>
            <person name="Jiang Y.T."/>
            <person name="Sun W.H."/>
            <person name="Chen J."/>
            <person name="Chen Y.Q."/>
            <person name="Ai Y."/>
            <person name="Zhai J.W."/>
            <person name="Wu S.S."/>
            <person name="Zhou Z."/>
            <person name="Hsiao Y.Y."/>
            <person name="Wu W.L."/>
            <person name="Chen Y.Y."/>
            <person name="Lin Y.F."/>
            <person name="Hsu J.L."/>
            <person name="Li C.Y."/>
            <person name="Wang Z.W."/>
            <person name="Zhao X."/>
            <person name="Zhong W.Y."/>
            <person name="Ma X.K."/>
            <person name="Ma L."/>
            <person name="Huang J."/>
            <person name="Chen G.Z."/>
            <person name="Huang M.Z."/>
            <person name="Huang L."/>
            <person name="Peng D.H."/>
            <person name="Luo Y.B."/>
            <person name="Zou S.Q."/>
            <person name="Chen S.P."/>
            <person name="Lan S."/>
            <person name="Tsai W.C."/>
            <person name="Van de Peer Y."/>
            <person name="Liu Z.J."/>
        </authorList>
    </citation>
    <scope>NUCLEOTIDE SEQUENCE [LARGE SCALE GENOMIC DNA]</scope>
    <source>
        <strain evidence="1">Lor288</strain>
    </source>
</reference>
<name>A0ABR2LPB5_9ASPA</name>
<comment type="caution">
    <text evidence="1">The sequence shown here is derived from an EMBL/GenBank/DDBJ whole genome shotgun (WGS) entry which is preliminary data.</text>
</comment>
<gene>
    <name evidence="1" type="ORF">KSP40_PGU008551</name>
</gene>
<dbReference type="InterPro" id="IPR050781">
    <property type="entry name" value="CWC22_splicing_factor"/>
</dbReference>
<dbReference type="PANTHER" id="PTHR18034">
    <property type="entry name" value="CELL CYCLE CONTROL PROTEIN CWF22-RELATED"/>
    <property type="match status" value="1"/>
</dbReference>
<dbReference type="Proteomes" id="UP001412067">
    <property type="component" value="Unassembled WGS sequence"/>
</dbReference>
<evidence type="ECO:0000313" key="2">
    <source>
        <dbReference type="Proteomes" id="UP001412067"/>
    </source>
</evidence>